<dbReference type="EMBL" id="JAENGZ010001262">
    <property type="protein sequence ID" value="KAG6949344.1"/>
    <property type="molecule type" value="Genomic_DNA"/>
</dbReference>
<evidence type="ECO:0000313" key="2">
    <source>
        <dbReference type="Proteomes" id="UP000688947"/>
    </source>
</evidence>
<proteinExistence type="predicted"/>
<protein>
    <submittedName>
        <fullName evidence="1">Uncharacterized protein</fullName>
    </submittedName>
</protein>
<sequence>SSTKETRFNASTPKVGRLRLNRAEQRAKAHSVLKEYNQGLRMKALFCESDKTLWVWQQVCSEGYQCSSWVSSVVAPVVDEKGDAGSVIEEFLTSWPLFFYQALDLTYNLQNCFDADVEPCSTKEQYEPSLCTVKVGLSET</sequence>
<organism evidence="1 2">
    <name type="scientific">Phytophthora cactorum</name>
    <dbReference type="NCBI Taxonomy" id="29920"/>
    <lineage>
        <taxon>Eukaryota</taxon>
        <taxon>Sar</taxon>
        <taxon>Stramenopiles</taxon>
        <taxon>Oomycota</taxon>
        <taxon>Peronosporomycetes</taxon>
        <taxon>Peronosporales</taxon>
        <taxon>Peronosporaceae</taxon>
        <taxon>Phytophthora</taxon>
    </lineage>
</organism>
<name>A0A8T1TXC0_9STRA</name>
<dbReference type="Proteomes" id="UP000688947">
    <property type="component" value="Unassembled WGS sequence"/>
</dbReference>
<reference evidence="1" key="1">
    <citation type="submission" date="2021-01" db="EMBL/GenBank/DDBJ databases">
        <title>Phytophthora aleatoria, a newly-described species from Pinus radiata is distinct from Phytophthora cactorum isolates based on comparative genomics.</title>
        <authorList>
            <person name="Mcdougal R."/>
            <person name="Panda P."/>
            <person name="Williams N."/>
            <person name="Studholme D.J."/>
        </authorList>
    </citation>
    <scope>NUCLEOTIDE SEQUENCE</scope>
    <source>
        <strain evidence="1">NZFS 3830</strain>
    </source>
</reference>
<dbReference type="AlphaFoldDB" id="A0A8T1TXC0"/>
<feature type="non-terminal residue" evidence="1">
    <location>
        <position position="140"/>
    </location>
</feature>
<comment type="caution">
    <text evidence="1">The sequence shown here is derived from an EMBL/GenBank/DDBJ whole genome shotgun (WGS) entry which is preliminary data.</text>
</comment>
<accession>A0A8T1TXC0</accession>
<gene>
    <name evidence="1" type="ORF">JG687_00014930</name>
</gene>
<evidence type="ECO:0000313" key="1">
    <source>
        <dbReference type="EMBL" id="KAG6949344.1"/>
    </source>
</evidence>